<gene>
    <name evidence="1" type="ORF">UFOVP210_32</name>
</gene>
<name>A0A6J7WIS8_9CAUD</name>
<sequence>MQMFDFSKVIVMDHTSKPTEGEMMIEQLVPGLIEENTLSVIAAPSFAGKSWVAMAIARCVNDPAYKFIGFGTEVERPVLYVDKEMGTKQFKDRWNRLGGKWEPGNTFHYADLTGEFFSLSERSHVMALAQFVVAKGIEFVVIDSLGAASGGAEENSNSTMLAVMDNVKVLRAVCAVMIIHHTGKNAKKDDLDSNALRGASAIRDQCDNVFFVNTHEGTHRTLRENKRRNKAGEIEDYAFNMLFDGGNVSFELEEKIKPISADFQRVVQTLIDLDAPQSGNALKKALRQAGLTVKNDDFNPMLERMEREGLIEIDRTSGRGWKITVSEAGRERFEDIDLMTGYRDSELVDEFEQEEDDTVTENECVLCQCFPCECDS</sequence>
<dbReference type="Pfam" id="PF13481">
    <property type="entry name" value="AAA_25"/>
    <property type="match status" value="1"/>
</dbReference>
<dbReference type="SUPFAM" id="SSF46785">
    <property type="entry name" value="Winged helix' DNA-binding domain"/>
    <property type="match status" value="1"/>
</dbReference>
<organism evidence="1">
    <name type="scientific">uncultured Caudovirales phage</name>
    <dbReference type="NCBI Taxonomy" id="2100421"/>
    <lineage>
        <taxon>Viruses</taxon>
        <taxon>Duplodnaviria</taxon>
        <taxon>Heunggongvirae</taxon>
        <taxon>Uroviricota</taxon>
        <taxon>Caudoviricetes</taxon>
        <taxon>Peduoviridae</taxon>
        <taxon>Maltschvirus</taxon>
        <taxon>Maltschvirus maltsch</taxon>
    </lineage>
</organism>
<dbReference type="EMBL" id="LR798251">
    <property type="protein sequence ID" value="CAB5217949.1"/>
    <property type="molecule type" value="Genomic_DNA"/>
</dbReference>
<dbReference type="SUPFAM" id="SSF52540">
    <property type="entry name" value="P-loop containing nucleoside triphosphate hydrolases"/>
    <property type="match status" value="1"/>
</dbReference>
<protein>
    <submittedName>
        <fullName evidence="1">AAA domain containing protein</fullName>
    </submittedName>
</protein>
<dbReference type="InterPro" id="IPR027417">
    <property type="entry name" value="P-loop_NTPase"/>
</dbReference>
<proteinExistence type="predicted"/>
<evidence type="ECO:0000313" key="1">
    <source>
        <dbReference type="EMBL" id="CAB5217949.1"/>
    </source>
</evidence>
<accession>A0A6J7WIS8</accession>
<dbReference type="Gene3D" id="3.40.50.300">
    <property type="entry name" value="P-loop containing nucleotide triphosphate hydrolases"/>
    <property type="match status" value="1"/>
</dbReference>
<dbReference type="InterPro" id="IPR036390">
    <property type="entry name" value="WH_DNA-bd_sf"/>
</dbReference>
<reference evidence="1" key="1">
    <citation type="submission" date="2020-05" db="EMBL/GenBank/DDBJ databases">
        <authorList>
            <person name="Chiriac C."/>
            <person name="Salcher M."/>
            <person name="Ghai R."/>
            <person name="Kavagutti S V."/>
        </authorList>
    </citation>
    <scope>NUCLEOTIDE SEQUENCE</scope>
</reference>